<dbReference type="PROSITE" id="PS50994">
    <property type="entry name" value="INTEGRASE"/>
    <property type="match status" value="1"/>
</dbReference>
<dbReference type="InterPro" id="IPR050951">
    <property type="entry name" value="Retrovirus_Pol_polyprotein"/>
</dbReference>
<gene>
    <name evidence="2" type="ORF">RRG08_002560</name>
</gene>
<dbReference type="InterPro" id="IPR001584">
    <property type="entry name" value="Integrase_cat-core"/>
</dbReference>
<evidence type="ECO:0000259" key="1">
    <source>
        <dbReference type="PROSITE" id="PS50994"/>
    </source>
</evidence>
<feature type="domain" description="Integrase catalytic" evidence="1">
    <location>
        <begin position="83"/>
        <end position="203"/>
    </location>
</feature>
<evidence type="ECO:0000313" key="3">
    <source>
        <dbReference type="Proteomes" id="UP001283361"/>
    </source>
</evidence>
<dbReference type="SUPFAM" id="SSF53098">
    <property type="entry name" value="Ribonuclease H-like"/>
    <property type="match status" value="1"/>
</dbReference>
<organism evidence="2 3">
    <name type="scientific">Elysia crispata</name>
    <name type="common">lettuce slug</name>
    <dbReference type="NCBI Taxonomy" id="231223"/>
    <lineage>
        <taxon>Eukaryota</taxon>
        <taxon>Metazoa</taxon>
        <taxon>Spiralia</taxon>
        <taxon>Lophotrochozoa</taxon>
        <taxon>Mollusca</taxon>
        <taxon>Gastropoda</taxon>
        <taxon>Heterobranchia</taxon>
        <taxon>Euthyneura</taxon>
        <taxon>Panpulmonata</taxon>
        <taxon>Sacoglossa</taxon>
        <taxon>Placobranchoidea</taxon>
        <taxon>Plakobranchidae</taxon>
        <taxon>Elysia</taxon>
    </lineage>
</organism>
<name>A0AAE1CSN8_9GAST</name>
<dbReference type="InterPro" id="IPR036397">
    <property type="entry name" value="RNaseH_sf"/>
</dbReference>
<dbReference type="EMBL" id="JAWDGP010006922">
    <property type="protein sequence ID" value="KAK3732950.1"/>
    <property type="molecule type" value="Genomic_DNA"/>
</dbReference>
<dbReference type="AlphaFoldDB" id="A0AAE1CSN8"/>
<keyword evidence="3" id="KW-1185">Reference proteome</keyword>
<dbReference type="InterPro" id="IPR012337">
    <property type="entry name" value="RNaseH-like_sf"/>
</dbReference>
<dbReference type="Proteomes" id="UP001283361">
    <property type="component" value="Unassembled WGS sequence"/>
</dbReference>
<protein>
    <recommendedName>
        <fullName evidence="1">Integrase catalytic domain-containing protein</fullName>
    </recommendedName>
</protein>
<dbReference type="Gene3D" id="3.30.420.10">
    <property type="entry name" value="Ribonuclease H-like superfamily/Ribonuclease H"/>
    <property type="match status" value="1"/>
</dbReference>
<dbReference type="GO" id="GO:0015074">
    <property type="term" value="P:DNA integration"/>
    <property type="evidence" value="ECO:0007669"/>
    <property type="project" value="InterPro"/>
</dbReference>
<sequence length="203" mass="23522">MFISDMLSRAYLKEKTRSDEQIEKDIHLFVNQVESCWNVKEYKLRQIEAETAKDSNLQDLRNQILNGFPAKRQNLKKNLHEFYPNSEELSVHGIIAAIKPIFARHGIPCKVIADNMPLNSQEFRKFAKEWDFHISTTSPLHPQANGQVERIVAIIKSAMKKSEDPNIAILQYRSTPITGLKYSPAQLLFNRRLRDNISTLKMK</sequence>
<dbReference type="GO" id="GO:0003676">
    <property type="term" value="F:nucleic acid binding"/>
    <property type="evidence" value="ECO:0007669"/>
    <property type="project" value="InterPro"/>
</dbReference>
<comment type="caution">
    <text evidence="2">The sequence shown here is derived from an EMBL/GenBank/DDBJ whole genome shotgun (WGS) entry which is preliminary data.</text>
</comment>
<dbReference type="PANTHER" id="PTHR37984">
    <property type="entry name" value="PROTEIN CBG26694"/>
    <property type="match status" value="1"/>
</dbReference>
<dbReference type="PANTHER" id="PTHR37984:SF7">
    <property type="entry name" value="INTEGRASE CATALYTIC DOMAIN-CONTAINING PROTEIN"/>
    <property type="match status" value="1"/>
</dbReference>
<accession>A0AAE1CSN8</accession>
<proteinExistence type="predicted"/>
<reference evidence="2" key="1">
    <citation type="journal article" date="2023" name="G3 (Bethesda)">
        <title>A reference genome for the long-term kleptoplast-retaining sea slug Elysia crispata morphotype clarki.</title>
        <authorList>
            <person name="Eastman K.E."/>
            <person name="Pendleton A.L."/>
            <person name="Shaikh M.A."/>
            <person name="Suttiyut T."/>
            <person name="Ogas R."/>
            <person name="Tomko P."/>
            <person name="Gavelis G."/>
            <person name="Widhalm J.R."/>
            <person name="Wisecaver J.H."/>
        </authorList>
    </citation>
    <scope>NUCLEOTIDE SEQUENCE</scope>
    <source>
        <strain evidence="2">ECLA1</strain>
    </source>
</reference>
<evidence type="ECO:0000313" key="2">
    <source>
        <dbReference type="EMBL" id="KAK3732950.1"/>
    </source>
</evidence>